<protein>
    <submittedName>
        <fullName evidence="1">Uncharacterized protein</fullName>
    </submittedName>
</protein>
<sequence length="42" mass="5112">MIDIFLVLFFVGISKNEKFKEKFQEEKELINLSLELHDLREK</sequence>
<dbReference type="AlphaFoldDB" id="M6Q8D0"/>
<dbReference type="Proteomes" id="UP000012118">
    <property type="component" value="Unassembled WGS sequence"/>
</dbReference>
<evidence type="ECO:0000313" key="1">
    <source>
        <dbReference type="EMBL" id="EMN88903.1"/>
    </source>
</evidence>
<proteinExistence type="predicted"/>
<reference evidence="1 2" key="1">
    <citation type="submission" date="2013-01" db="EMBL/GenBank/DDBJ databases">
        <authorList>
            <person name="Harkins D.M."/>
            <person name="Durkin A.S."/>
            <person name="Brinkac L.M."/>
            <person name="Haft D.H."/>
            <person name="Selengut J.D."/>
            <person name="Sanka R."/>
            <person name="DePew J."/>
            <person name="Purushe J."/>
            <person name="Chanthongthip A."/>
            <person name="Lattana O."/>
            <person name="Phetsouvanh R."/>
            <person name="Newton P.N."/>
            <person name="Vinetz J.M."/>
            <person name="Sutton G.G."/>
            <person name="Nierman W.C."/>
            <person name="Fouts D.E."/>
        </authorList>
    </citation>
    <scope>NUCLEOTIDE SEQUENCE [LARGE SCALE GENOMIC DNA]</scope>
    <source>
        <strain evidence="1 2">UI 13098</strain>
    </source>
</reference>
<evidence type="ECO:0000313" key="2">
    <source>
        <dbReference type="Proteomes" id="UP000012118"/>
    </source>
</evidence>
<dbReference type="EMBL" id="AHNU02000068">
    <property type="protein sequence ID" value="EMN88903.1"/>
    <property type="molecule type" value="Genomic_DNA"/>
</dbReference>
<name>M6Q8D0_9LEPT</name>
<accession>M6Q8D0</accession>
<feature type="non-terminal residue" evidence="1">
    <location>
        <position position="42"/>
    </location>
</feature>
<gene>
    <name evidence="1" type="ORF">LEP1GSC108_0189</name>
</gene>
<comment type="caution">
    <text evidence="1">The sequence shown here is derived from an EMBL/GenBank/DDBJ whole genome shotgun (WGS) entry which is preliminary data.</text>
</comment>
<keyword evidence="2" id="KW-1185">Reference proteome</keyword>
<organism evidence="1 2">
    <name type="scientific">Leptospira weilii str. UI 13098</name>
    <dbReference type="NCBI Taxonomy" id="1088542"/>
    <lineage>
        <taxon>Bacteria</taxon>
        <taxon>Pseudomonadati</taxon>
        <taxon>Spirochaetota</taxon>
        <taxon>Spirochaetia</taxon>
        <taxon>Leptospirales</taxon>
        <taxon>Leptospiraceae</taxon>
        <taxon>Leptospira</taxon>
    </lineage>
</organism>